<dbReference type="SUPFAM" id="SSF56601">
    <property type="entry name" value="beta-lactamase/transpeptidase-like"/>
    <property type="match status" value="1"/>
</dbReference>
<evidence type="ECO:0000256" key="5">
    <source>
        <dbReference type="ARBA" id="ARBA00023251"/>
    </source>
</evidence>
<dbReference type="PANTHER" id="PTHR46825">
    <property type="entry name" value="D-ALANYL-D-ALANINE-CARBOXYPEPTIDASE/ENDOPEPTIDASE AMPH"/>
    <property type="match status" value="1"/>
</dbReference>
<dbReference type="InterPro" id="IPR050491">
    <property type="entry name" value="AmpC-like"/>
</dbReference>
<gene>
    <name evidence="8" type="ORF">ACFFGH_11750</name>
</gene>
<sequence>MTFSPDEVLADALRRRIGSRHPVAAAATVSAGRIGVSALGATLDADFELGSISKGITGLLYADAIERGEVRPESTLGELLPLHGSAAAGVTLAALSTHTSGLPSIPPAAQPLRRSLRLWTRGSNPYGQTLDQVLKQTRTVTLSTPRPRYSNLGFQLLGHAVASAAGRSYTELLRDRLTEPLGLTTMYAPSRPADLRPAAILGRDRRGRAAEAWTGEALAPAGGIRSSIADAAGLARALLDGSAPGTAALDPVRNYTGPAVRIGAGWITLETRGRQITWHNGGTGGFRTWIGLDRAAATAVVLLSATAVSVDRHGMAMLRELGE</sequence>
<dbReference type="PANTHER" id="PTHR46825:SF8">
    <property type="entry name" value="BETA-LACTAMASE-RELATED"/>
    <property type="match status" value="1"/>
</dbReference>
<dbReference type="GO" id="GO:0016787">
    <property type="term" value="F:hydrolase activity"/>
    <property type="evidence" value="ECO:0007669"/>
    <property type="project" value="UniProtKB-KW"/>
</dbReference>
<evidence type="ECO:0000313" key="8">
    <source>
        <dbReference type="EMBL" id="MFC0678512.1"/>
    </source>
</evidence>
<keyword evidence="9" id="KW-1185">Reference proteome</keyword>
<dbReference type="Gene3D" id="3.40.710.10">
    <property type="entry name" value="DD-peptidase/beta-lactamase superfamily"/>
    <property type="match status" value="1"/>
</dbReference>
<evidence type="ECO:0000256" key="2">
    <source>
        <dbReference type="ARBA" id="ARBA00007840"/>
    </source>
</evidence>
<dbReference type="InterPro" id="IPR012338">
    <property type="entry name" value="Beta-lactam/transpept-like"/>
</dbReference>
<evidence type="ECO:0000256" key="4">
    <source>
        <dbReference type="ARBA" id="ARBA00022801"/>
    </source>
</evidence>
<accession>A0ABV6RNF0</accession>
<dbReference type="EC" id="3.5.2.6" evidence="3 6"/>
<dbReference type="Pfam" id="PF00144">
    <property type="entry name" value="Beta-lactamase"/>
    <property type="match status" value="1"/>
</dbReference>
<comment type="similarity">
    <text evidence="2 6">Belongs to the class-C beta-lactamase family.</text>
</comment>
<dbReference type="RefSeq" id="WP_386668436.1">
    <property type="nucleotide sequence ID" value="NZ_JBHLTG010000002.1"/>
</dbReference>
<reference evidence="8 9" key="1">
    <citation type="submission" date="2024-09" db="EMBL/GenBank/DDBJ databases">
        <authorList>
            <person name="Sun Q."/>
            <person name="Mori K."/>
        </authorList>
    </citation>
    <scope>NUCLEOTIDE SEQUENCE [LARGE SCALE GENOMIC DNA]</scope>
    <source>
        <strain evidence="8 9">KCTC 23076</strain>
    </source>
</reference>
<feature type="domain" description="Beta-lactamase-related" evidence="7">
    <location>
        <begin position="21"/>
        <end position="318"/>
    </location>
</feature>
<evidence type="ECO:0000256" key="1">
    <source>
        <dbReference type="ARBA" id="ARBA00001526"/>
    </source>
</evidence>
<comment type="caution">
    <text evidence="8">The sequence shown here is derived from an EMBL/GenBank/DDBJ whole genome shotgun (WGS) entry which is preliminary data.</text>
</comment>
<dbReference type="Proteomes" id="UP001589896">
    <property type="component" value="Unassembled WGS sequence"/>
</dbReference>
<keyword evidence="4 6" id="KW-0378">Hydrolase</keyword>
<evidence type="ECO:0000313" key="9">
    <source>
        <dbReference type="Proteomes" id="UP001589896"/>
    </source>
</evidence>
<dbReference type="InterPro" id="IPR001466">
    <property type="entry name" value="Beta-lactam-related"/>
</dbReference>
<evidence type="ECO:0000259" key="7">
    <source>
        <dbReference type="Pfam" id="PF00144"/>
    </source>
</evidence>
<dbReference type="PROSITE" id="PS00336">
    <property type="entry name" value="BETA_LACTAMASE_C"/>
    <property type="match status" value="1"/>
</dbReference>
<name>A0ABV6RNF0_9GAMM</name>
<evidence type="ECO:0000256" key="6">
    <source>
        <dbReference type="RuleBase" id="RU361140"/>
    </source>
</evidence>
<dbReference type="EMBL" id="JBHLTG010000002">
    <property type="protein sequence ID" value="MFC0678512.1"/>
    <property type="molecule type" value="Genomic_DNA"/>
</dbReference>
<proteinExistence type="inferred from homology"/>
<organism evidence="8 9">
    <name type="scientific">Lysobacter korlensis</name>
    <dbReference type="NCBI Taxonomy" id="553636"/>
    <lineage>
        <taxon>Bacteria</taxon>
        <taxon>Pseudomonadati</taxon>
        <taxon>Pseudomonadota</taxon>
        <taxon>Gammaproteobacteria</taxon>
        <taxon>Lysobacterales</taxon>
        <taxon>Lysobacteraceae</taxon>
        <taxon>Lysobacter</taxon>
    </lineage>
</organism>
<comment type="catalytic activity">
    <reaction evidence="1 6">
        <text>a beta-lactam + H2O = a substituted beta-amino acid</text>
        <dbReference type="Rhea" id="RHEA:20401"/>
        <dbReference type="ChEBI" id="CHEBI:15377"/>
        <dbReference type="ChEBI" id="CHEBI:35627"/>
        <dbReference type="ChEBI" id="CHEBI:140347"/>
        <dbReference type="EC" id="3.5.2.6"/>
    </reaction>
</comment>
<evidence type="ECO:0000256" key="3">
    <source>
        <dbReference type="ARBA" id="ARBA00012865"/>
    </source>
</evidence>
<keyword evidence="5 6" id="KW-0046">Antibiotic resistance</keyword>
<protein>
    <recommendedName>
        <fullName evidence="3 6">Beta-lactamase</fullName>
        <ecNumber evidence="3 6">3.5.2.6</ecNumber>
    </recommendedName>
</protein>
<dbReference type="InterPro" id="IPR001586">
    <property type="entry name" value="Beta-lactam_class-C_AS"/>
</dbReference>